<protein>
    <recommendedName>
        <fullName evidence="7">50S ribosomal protein L22</fullName>
    </recommendedName>
</protein>
<dbReference type="GO" id="GO:0003735">
    <property type="term" value="F:structural constituent of ribosome"/>
    <property type="evidence" value="ECO:0007669"/>
    <property type="project" value="InterPro"/>
</dbReference>
<evidence type="ECO:0000256" key="3">
    <source>
        <dbReference type="ARBA" id="ARBA00022884"/>
    </source>
</evidence>
<dbReference type="GO" id="GO:0022625">
    <property type="term" value="C:cytosolic large ribosomal subunit"/>
    <property type="evidence" value="ECO:0007669"/>
    <property type="project" value="TreeGrafter"/>
</dbReference>
<dbReference type="EMBL" id="UINC01001198">
    <property type="protein sequence ID" value="SUZ74065.1"/>
    <property type="molecule type" value="Genomic_DNA"/>
</dbReference>
<evidence type="ECO:0000256" key="4">
    <source>
        <dbReference type="ARBA" id="ARBA00022980"/>
    </source>
</evidence>
<sequence>MAEVNATLRSARVSSYKARLVANQIRGKQVEEALDILTFDLQKSAPIIKKVLESAIANAEHNQGLDIDRLFISKILVDESFTMKRIRPRARGRADRYLKRNCNIKLTLEEIN</sequence>
<reference evidence="6" key="1">
    <citation type="submission" date="2018-05" db="EMBL/GenBank/DDBJ databases">
        <authorList>
            <person name="Lanie J.A."/>
            <person name="Ng W.-L."/>
            <person name="Kazmierczak K.M."/>
            <person name="Andrzejewski T.M."/>
            <person name="Davidsen T.M."/>
            <person name="Wayne K.J."/>
            <person name="Tettelin H."/>
            <person name="Glass J.I."/>
            <person name="Rusch D."/>
            <person name="Podicherti R."/>
            <person name="Tsui H.-C.T."/>
            <person name="Winkler M.E."/>
        </authorList>
    </citation>
    <scope>NUCLEOTIDE SEQUENCE</scope>
</reference>
<evidence type="ECO:0000256" key="5">
    <source>
        <dbReference type="ARBA" id="ARBA00023274"/>
    </source>
</evidence>
<gene>
    <name evidence="6" type="ORF">METZ01_LOCUS26919</name>
</gene>
<dbReference type="PANTHER" id="PTHR13501:SF8">
    <property type="entry name" value="LARGE RIBOSOMAL SUBUNIT PROTEIN UL22M"/>
    <property type="match status" value="1"/>
</dbReference>
<dbReference type="GO" id="GO:0019843">
    <property type="term" value="F:rRNA binding"/>
    <property type="evidence" value="ECO:0007669"/>
    <property type="project" value="UniProtKB-KW"/>
</dbReference>
<organism evidence="6">
    <name type="scientific">marine metagenome</name>
    <dbReference type="NCBI Taxonomy" id="408172"/>
    <lineage>
        <taxon>unclassified sequences</taxon>
        <taxon>metagenomes</taxon>
        <taxon>ecological metagenomes</taxon>
    </lineage>
</organism>
<dbReference type="InterPro" id="IPR001063">
    <property type="entry name" value="Ribosomal_uL22"/>
</dbReference>
<name>A0A381Q3Z3_9ZZZZ</name>
<comment type="similarity">
    <text evidence="1">Belongs to the universal ribosomal protein uL22 family.</text>
</comment>
<evidence type="ECO:0000256" key="2">
    <source>
        <dbReference type="ARBA" id="ARBA00022730"/>
    </source>
</evidence>
<dbReference type="InterPro" id="IPR005727">
    <property type="entry name" value="Ribosomal_uL22_bac/chlpt-type"/>
</dbReference>
<dbReference type="Pfam" id="PF00237">
    <property type="entry name" value="Ribosomal_L22"/>
    <property type="match status" value="1"/>
</dbReference>
<keyword evidence="3" id="KW-0694">RNA-binding</keyword>
<accession>A0A381Q3Z3</accession>
<dbReference type="NCBIfam" id="TIGR01044">
    <property type="entry name" value="rplV_bact"/>
    <property type="match status" value="1"/>
</dbReference>
<dbReference type="InterPro" id="IPR047867">
    <property type="entry name" value="Ribosomal_uL22_bac/org-type"/>
</dbReference>
<dbReference type="CDD" id="cd00336">
    <property type="entry name" value="Ribosomal_L22"/>
    <property type="match status" value="1"/>
</dbReference>
<dbReference type="InterPro" id="IPR036394">
    <property type="entry name" value="Ribosomal_uL22_sf"/>
</dbReference>
<dbReference type="PROSITE" id="PS00464">
    <property type="entry name" value="RIBOSOMAL_L22"/>
    <property type="match status" value="1"/>
</dbReference>
<dbReference type="SUPFAM" id="SSF54843">
    <property type="entry name" value="Ribosomal protein L22"/>
    <property type="match status" value="1"/>
</dbReference>
<evidence type="ECO:0000256" key="1">
    <source>
        <dbReference type="ARBA" id="ARBA00009451"/>
    </source>
</evidence>
<keyword evidence="2" id="KW-0699">rRNA-binding</keyword>
<dbReference type="HAMAP" id="MF_01331_B">
    <property type="entry name" value="Ribosomal_uL22_B"/>
    <property type="match status" value="1"/>
</dbReference>
<dbReference type="Gene3D" id="3.90.470.10">
    <property type="entry name" value="Ribosomal protein L22/L17"/>
    <property type="match status" value="1"/>
</dbReference>
<dbReference type="GO" id="GO:0006412">
    <property type="term" value="P:translation"/>
    <property type="evidence" value="ECO:0007669"/>
    <property type="project" value="InterPro"/>
</dbReference>
<dbReference type="AlphaFoldDB" id="A0A381Q3Z3"/>
<evidence type="ECO:0008006" key="7">
    <source>
        <dbReference type="Google" id="ProtNLM"/>
    </source>
</evidence>
<dbReference type="PANTHER" id="PTHR13501">
    <property type="entry name" value="CHLOROPLAST 50S RIBOSOMAL PROTEIN L22-RELATED"/>
    <property type="match status" value="1"/>
</dbReference>
<keyword evidence="4" id="KW-0689">Ribosomal protein</keyword>
<keyword evidence="5" id="KW-0687">Ribonucleoprotein</keyword>
<proteinExistence type="inferred from homology"/>
<dbReference type="InterPro" id="IPR018260">
    <property type="entry name" value="Ribosomal_uL22_CS"/>
</dbReference>
<evidence type="ECO:0000313" key="6">
    <source>
        <dbReference type="EMBL" id="SUZ74065.1"/>
    </source>
</evidence>